<name>A0A316ANT7_9BACT</name>
<dbReference type="OrthoDB" id="667893at2"/>
<dbReference type="SUPFAM" id="SSF48371">
    <property type="entry name" value="ARM repeat"/>
    <property type="match status" value="1"/>
</dbReference>
<dbReference type="RefSeq" id="WP_109673246.1">
    <property type="nucleotide sequence ID" value="NZ_QGDT01000002.1"/>
</dbReference>
<dbReference type="Proteomes" id="UP000245880">
    <property type="component" value="Unassembled WGS sequence"/>
</dbReference>
<evidence type="ECO:0000313" key="1">
    <source>
        <dbReference type="EMBL" id="PWJ59353.1"/>
    </source>
</evidence>
<proteinExistence type="predicted"/>
<dbReference type="EMBL" id="QGDT01000002">
    <property type="protein sequence ID" value="PWJ59353.1"/>
    <property type="molecule type" value="Genomic_DNA"/>
</dbReference>
<protein>
    <recommendedName>
        <fullName evidence="3">HEAT repeat protein</fullName>
    </recommendedName>
</protein>
<sequence>MNIGKALLAPPLQSKPVAMQVAQYAAQGPEHFQELMDCFLSADPLLAQRAAWSVGFVTDLNPSLITPFVGTLVAQLSRTDVHQAVVRNSARILAEQEIPEEYHGQLLNRSFELVASNQAPIAVKAYALTILHHLSTSYPDIVPELEMIIRDRMEFETAAFRSRGKRILKSIAKSGSR</sequence>
<keyword evidence="2" id="KW-1185">Reference proteome</keyword>
<comment type="caution">
    <text evidence="1">The sequence shown here is derived from an EMBL/GenBank/DDBJ whole genome shotgun (WGS) entry which is preliminary data.</text>
</comment>
<accession>A0A316ANT7</accession>
<organism evidence="1 2">
    <name type="scientific">Dyadobacter jejuensis</name>
    <dbReference type="NCBI Taxonomy" id="1082580"/>
    <lineage>
        <taxon>Bacteria</taxon>
        <taxon>Pseudomonadati</taxon>
        <taxon>Bacteroidota</taxon>
        <taxon>Cytophagia</taxon>
        <taxon>Cytophagales</taxon>
        <taxon>Spirosomataceae</taxon>
        <taxon>Dyadobacter</taxon>
    </lineage>
</organism>
<evidence type="ECO:0008006" key="3">
    <source>
        <dbReference type="Google" id="ProtNLM"/>
    </source>
</evidence>
<gene>
    <name evidence="1" type="ORF">CLV98_102186</name>
</gene>
<dbReference type="AlphaFoldDB" id="A0A316ANT7"/>
<dbReference type="InterPro" id="IPR016024">
    <property type="entry name" value="ARM-type_fold"/>
</dbReference>
<evidence type="ECO:0000313" key="2">
    <source>
        <dbReference type="Proteomes" id="UP000245880"/>
    </source>
</evidence>
<reference evidence="1 2" key="1">
    <citation type="submission" date="2018-03" db="EMBL/GenBank/DDBJ databases">
        <title>Genomic Encyclopedia of Archaeal and Bacterial Type Strains, Phase II (KMG-II): from individual species to whole genera.</title>
        <authorList>
            <person name="Goeker M."/>
        </authorList>
    </citation>
    <scope>NUCLEOTIDE SEQUENCE [LARGE SCALE GENOMIC DNA]</scope>
    <source>
        <strain evidence="1 2">DSM 100346</strain>
    </source>
</reference>